<feature type="compositionally biased region" description="Basic and acidic residues" evidence="1">
    <location>
        <begin position="1"/>
        <end position="10"/>
    </location>
</feature>
<dbReference type="EMBL" id="CACRYJ010000032">
    <property type="protein sequence ID" value="VZO37276.1"/>
    <property type="molecule type" value="Genomic_DNA"/>
</dbReference>
<keyword evidence="2" id="KW-0472">Membrane</keyword>
<evidence type="ECO:0000256" key="2">
    <source>
        <dbReference type="SAM" id="Phobius"/>
    </source>
</evidence>
<dbReference type="AlphaFoldDB" id="A0A7M4DJQ5"/>
<gene>
    <name evidence="4" type="ORF">HALOF300_02362</name>
</gene>
<evidence type="ECO:0000256" key="1">
    <source>
        <dbReference type="SAM" id="MobiDB-lite"/>
    </source>
</evidence>
<feature type="domain" description="LytR/CpsA/Psr regulator C-terminal" evidence="3">
    <location>
        <begin position="112"/>
        <end position="197"/>
    </location>
</feature>
<feature type="region of interest" description="Disordered" evidence="1">
    <location>
        <begin position="1"/>
        <end position="23"/>
    </location>
</feature>
<name>A0A7M4DJQ5_9MICO</name>
<proteinExistence type="predicted"/>
<evidence type="ECO:0000313" key="4">
    <source>
        <dbReference type="EMBL" id="VZO37276.1"/>
    </source>
</evidence>
<feature type="transmembrane region" description="Helical" evidence="2">
    <location>
        <begin position="36"/>
        <end position="57"/>
    </location>
</feature>
<evidence type="ECO:0000259" key="3">
    <source>
        <dbReference type="Pfam" id="PF13399"/>
    </source>
</evidence>
<dbReference type="Pfam" id="PF13399">
    <property type="entry name" value="LytR_C"/>
    <property type="match status" value="1"/>
</dbReference>
<reference evidence="4 5" key="1">
    <citation type="submission" date="2019-11" db="EMBL/GenBank/DDBJ databases">
        <authorList>
            <person name="Criscuolo A."/>
        </authorList>
    </citation>
    <scope>NUCLEOTIDE SEQUENCE [LARGE SCALE GENOMIC DNA]</scope>
    <source>
        <strain evidence="4">CIP111667</strain>
    </source>
</reference>
<feature type="compositionally biased region" description="Low complexity" evidence="1">
    <location>
        <begin position="66"/>
        <end position="100"/>
    </location>
</feature>
<feature type="region of interest" description="Disordered" evidence="1">
    <location>
        <begin position="65"/>
        <end position="105"/>
    </location>
</feature>
<organism evidence="4 5">
    <name type="scientific">Occultella aeris</name>
    <dbReference type="NCBI Taxonomy" id="2761496"/>
    <lineage>
        <taxon>Bacteria</taxon>
        <taxon>Bacillati</taxon>
        <taxon>Actinomycetota</taxon>
        <taxon>Actinomycetes</taxon>
        <taxon>Micrococcales</taxon>
        <taxon>Ruaniaceae</taxon>
        <taxon>Occultella</taxon>
    </lineage>
</organism>
<keyword evidence="2" id="KW-1133">Transmembrane helix</keyword>
<keyword evidence="5" id="KW-1185">Reference proteome</keyword>
<dbReference type="Gene3D" id="3.30.70.2390">
    <property type="match status" value="1"/>
</dbReference>
<dbReference type="InterPro" id="IPR027381">
    <property type="entry name" value="LytR/CpsA/Psr_C"/>
</dbReference>
<sequence length="201" mass="21100">MSNRDYPHSEDEFDALGADRTPQGVHRAQQSRWRAFLPFILVIILAPTLAFGAVRLLSGGFGGGDDPTAAPTTTTEAGEPTPTDGTTEEPPATEEPTVDPTTDEPADLDRALSVYVLNGAGISGLAGEAAEVLTEDGWTTVTPDNYTRELPTASAVFYTSADMAEEAAAVGELLSVTDLIEDSSAASNGIVVVLRDDAFRN</sequence>
<comment type="caution">
    <text evidence="4">The sequence shown here is derived from an EMBL/GenBank/DDBJ whole genome shotgun (WGS) entry which is preliminary data.</text>
</comment>
<dbReference type="Proteomes" id="UP000419743">
    <property type="component" value="Unassembled WGS sequence"/>
</dbReference>
<protein>
    <recommendedName>
        <fullName evidence="3">LytR/CpsA/Psr regulator C-terminal domain-containing protein</fullName>
    </recommendedName>
</protein>
<keyword evidence="2" id="KW-0812">Transmembrane</keyword>
<evidence type="ECO:0000313" key="5">
    <source>
        <dbReference type="Proteomes" id="UP000419743"/>
    </source>
</evidence>
<dbReference type="RefSeq" id="WP_156741119.1">
    <property type="nucleotide sequence ID" value="NZ_CACRYJ010000032.1"/>
</dbReference>
<accession>A0A7M4DJQ5</accession>